<dbReference type="InterPro" id="IPR046225">
    <property type="entry name" value="DUF6258"/>
</dbReference>
<dbReference type="EMBL" id="AAHFKB010000060">
    <property type="protein sequence ID" value="EBV4913175.1"/>
    <property type="molecule type" value="Genomic_DNA"/>
</dbReference>
<organism evidence="1">
    <name type="scientific">Salmonella enterica subsp. enterica serovar Kalamu</name>
    <dbReference type="NCBI Taxonomy" id="2564590"/>
    <lineage>
        <taxon>Bacteria</taxon>
        <taxon>Pseudomonadati</taxon>
        <taxon>Pseudomonadota</taxon>
        <taxon>Gammaproteobacteria</taxon>
        <taxon>Enterobacterales</taxon>
        <taxon>Enterobacteriaceae</taxon>
        <taxon>Salmonella</taxon>
    </lineage>
</organism>
<gene>
    <name evidence="1" type="ORF">DO575_23445</name>
</gene>
<evidence type="ECO:0000313" key="1">
    <source>
        <dbReference type="EMBL" id="EBV4913175.1"/>
    </source>
</evidence>
<dbReference type="AlphaFoldDB" id="A0A5V8Y8N3"/>
<dbReference type="Pfam" id="PF19772">
    <property type="entry name" value="DUF6258"/>
    <property type="match status" value="1"/>
</dbReference>
<sequence length="133" mass="15576">MFDRIYLGDRAIKKIEFDLWEKEIRIQINLISRLAYGTTEWNFYNNEDLEDGYFVFFDVDCFSITPEGSIPDDYIISMITDKVNGEYFESTIAVIGQIPNANNGGVDNVGECQIFIRYKNGWIENKFKERITE</sequence>
<reference evidence="1" key="1">
    <citation type="submission" date="2018-06" db="EMBL/GenBank/DDBJ databases">
        <authorList>
            <person name="Ashton P.M."/>
            <person name="Dallman T."/>
            <person name="Nair S."/>
            <person name="De Pinna E."/>
            <person name="Peters T."/>
            <person name="Grant K."/>
        </authorList>
    </citation>
    <scope>NUCLEOTIDE SEQUENCE</scope>
    <source>
        <strain evidence="1">445985</strain>
    </source>
</reference>
<name>A0A5V8Y8N3_SALET</name>
<protein>
    <submittedName>
        <fullName evidence="1">Uncharacterized protein</fullName>
    </submittedName>
</protein>
<accession>A0A5V8Y8N3</accession>
<proteinExistence type="predicted"/>
<comment type="caution">
    <text evidence="1">The sequence shown here is derived from an EMBL/GenBank/DDBJ whole genome shotgun (WGS) entry which is preliminary data.</text>
</comment>